<gene>
    <name evidence="2" type="ORF">J2T57_003809</name>
</gene>
<dbReference type="PRINTS" id="PR00046">
    <property type="entry name" value="SIGMA70FCT"/>
</dbReference>
<comment type="caution">
    <text evidence="2">The sequence shown here is derived from an EMBL/GenBank/DDBJ whole genome shotgun (WGS) entry which is preliminary data.</text>
</comment>
<evidence type="ECO:0000259" key="1">
    <source>
        <dbReference type="PROSITE" id="PS00716"/>
    </source>
</evidence>
<dbReference type="AlphaFoldDB" id="A0AAE3KDS2"/>
<dbReference type="InterPro" id="IPR000943">
    <property type="entry name" value="RNA_pol_sigma70"/>
</dbReference>
<dbReference type="GO" id="GO:0006352">
    <property type="term" value="P:DNA-templated transcription initiation"/>
    <property type="evidence" value="ECO:0007669"/>
    <property type="project" value="InterPro"/>
</dbReference>
<keyword evidence="3" id="KW-1185">Reference proteome</keyword>
<dbReference type="PANTHER" id="PTHR30603">
    <property type="entry name" value="RNA POLYMERASE SIGMA FACTOR RPO"/>
    <property type="match status" value="1"/>
</dbReference>
<proteinExistence type="predicted"/>
<dbReference type="EMBL" id="JALJXV010000010">
    <property type="protein sequence ID" value="MCP1676638.1"/>
    <property type="molecule type" value="Genomic_DNA"/>
</dbReference>
<dbReference type="InterPro" id="IPR007630">
    <property type="entry name" value="RNA_pol_sigma70_r4"/>
</dbReference>
<dbReference type="Gene3D" id="1.10.10.10">
    <property type="entry name" value="Winged helix-like DNA-binding domain superfamily/Winged helix DNA-binding domain"/>
    <property type="match status" value="1"/>
</dbReference>
<dbReference type="PANTHER" id="PTHR30603:SF47">
    <property type="entry name" value="RNA POLYMERASE SIGMA FACTOR SIGD, CHLOROPLASTIC"/>
    <property type="match status" value="1"/>
</dbReference>
<dbReference type="RefSeq" id="WP_253483360.1">
    <property type="nucleotide sequence ID" value="NZ_JALJXV010000010.1"/>
</dbReference>
<dbReference type="SUPFAM" id="SSF88659">
    <property type="entry name" value="Sigma3 and sigma4 domains of RNA polymerase sigma factors"/>
    <property type="match status" value="1"/>
</dbReference>
<organism evidence="2 3">
    <name type="scientific">Natronocella acetinitrilica</name>
    <dbReference type="NCBI Taxonomy" id="414046"/>
    <lineage>
        <taxon>Bacteria</taxon>
        <taxon>Pseudomonadati</taxon>
        <taxon>Pseudomonadota</taxon>
        <taxon>Gammaproteobacteria</taxon>
        <taxon>Chromatiales</taxon>
        <taxon>Ectothiorhodospiraceae</taxon>
        <taxon>Natronocella</taxon>
    </lineage>
</organism>
<sequence length="791" mass="90459">MENRSPFDDRIISILERRDVSRRLSNAIKRADLYGELPIRTLSEYMQDSDRAYCEMRKIPNLGEKSVLELHEILIKEYALVGDEVTTKNKHQVNPLNREEEEEAAIKNGCEAILKGLLFPRALYDEGVSTRLENVLASIDVANIEFSSFLGEYQKIKEKCLNARNCGRKTLVELEKKTLHVIESRLLEVGLPERFSQSIFIFLKMKHFPENEKKEFLAVSRKILKETHSLSSNTLSKECCGLAAHMRQLLEKLNQREIDVLRQRYGFDGVEPSTLEEVAFRHDVTRERVRQLQKKAIEKIGSRKNLRKLRALIEDEDVIGKIFSNRKLVPWSRVKDLLPELSTEEKLAIDVVYGSLREFLEEEALSNEMGWSIDEGEVDYGAEIEELNQSLRSRILNLLNRMALPIHLSYLDQRIPDYSKQAIREEMEDKFAATFNQGVLAKAPKLPAMTRFTLVLRQAGRGLHCEEIRAKNYELFGRDDSIHAIGGALGRSRDALIVGRGTYDLYENIALDEDRMKEIRERAYAFLREKEQYISTKVIFAEIFQGESSRFGRDFSHFMLLGLLQDDDRFDVRRGMMIGLKKFTPEQGFIRLQDEIVKIVEEAHGPVTVRDIMEELEGRREIFHSTVSGFLDSLACIVRVSRGRYDLTSIVIGDHEQQRAVVTASQIALAGGGKTTFALSEALESVGYFLTPTVLKSFLSKQGGFELHPGDMVKIRRLPDEVRAYDAAIRECIAAEPGVLDSRERLRQRVTERGAKDLTRYDPRPRFGVGEYGPDSDGEAVLNKILSNFGL</sequence>
<evidence type="ECO:0000313" key="3">
    <source>
        <dbReference type="Proteomes" id="UP001205843"/>
    </source>
</evidence>
<dbReference type="GO" id="GO:0003700">
    <property type="term" value="F:DNA-binding transcription factor activity"/>
    <property type="evidence" value="ECO:0007669"/>
    <property type="project" value="InterPro"/>
</dbReference>
<accession>A0AAE3KDS2</accession>
<dbReference type="InterPro" id="IPR036388">
    <property type="entry name" value="WH-like_DNA-bd_sf"/>
</dbReference>
<dbReference type="PROSITE" id="PS00716">
    <property type="entry name" value="SIGMA70_2"/>
    <property type="match status" value="1"/>
</dbReference>
<dbReference type="Gene3D" id="1.10.150.20">
    <property type="entry name" value="5' to 3' exonuclease, C-terminal subdomain"/>
    <property type="match status" value="1"/>
</dbReference>
<evidence type="ECO:0000313" key="2">
    <source>
        <dbReference type="EMBL" id="MCP1676638.1"/>
    </source>
</evidence>
<name>A0AAE3KDS2_9GAMM</name>
<dbReference type="Pfam" id="PF04545">
    <property type="entry name" value="Sigma70_r4"/>
    <property type="match status" value="1"/>
</dbReference>
<feature type="domain" description="RNA polymerase sigma-70" evidence="1">
    <location>
        <begin position="274"/>
        <end position="300"/>
    </location>
</feature>
<dbReference type="InterPro" id="IPR013324">
    <property type="entry name" value="RNA_pol_sigma_r3/r4-like"/>
</dbReference>
<protein>
    <submittedName>
        <fullName evidence="2">RNA polymerase primary sigma factor</fullName>
    </submittedName>
</protein>
<dbReference type="InterPro" id="IPR050239">
    <property type="entry name" value="Sigma-70_RNA_pol_init_factors"/>
</dbReference>
<reference evidence="2" key="1">
    <citation type="submission" date="2022-03" db="EMBL/GenBank/DDBJ databases">
        <title>Genomic Encyclopedia of Type Strains, Phase III (KMG-III): the genomes of soil and plant-associated and newly described type strains.</title>
        <authorList>
            <person name="Whitman W."/>
        </authorList>
    </citation>
    <scope>NUCLEOTIDE SEQUENCE</scope>
    <source>
        <strain evidence="2">ANL 6-2</strain>
    </source>
</reference>
<dbReference type="Proteomes" id="UP001205843">
    <property type="component" value="Unassembled WGS sequence"/>
</dbReference>